<dbReference type="Proteomes" id="UP000178851">
    <property type="component" value="Unassembled WGS sequence"/>
</dbReference>
<evidence type="ECO:0000313" key="1">
    <source>
        <dbReference type="EMBL" id="OGM24918.1"/>
    </source>
</evidence>
<protein>
    <submittedName>
        <fullName evidence="1">Uncharacterized protein</fullName>
    </submittedName>
</protein>
<accession>A0A1F7YE66</accession>
<organism evidence="1 2">
    <name type="scientific">Candidatus Woesebacteria bacterium RIFCSPHIGHO2_01_FULL_39_28</name>
    <dbReference type="NCBI Taxonomy" id="1802496"/>
    <lineage>
        <taxon>Bacteria</taxon>
        <taxon>Candidatus Woeseibacteriota</taxon>
    </lineage>
</organism>
<name>A0A1F7YE66_9BACT</name>
<proteinExistence type="predicted"/>
<reference evidence="1 2" key="1">
    <citation type="journal article" date="2016" name="Nat. Commun.">
        <title>Thousands of microbial genomes shed light on interconnected biogeochemical processes in an aquifer system.</title>
        <authorList>
            <person name="Anantharaman K."/>
            <person name="Brown C.T."/>
            <person name="Hug L.A."/>
            <person name="Sharon I."/>
            <person name="Castelle C.J."/>
            <person name="Probst A.J."/>
            <person name="Thomas B.C."/>
            <person name="Singh A."/>
            <person name="Wilkins M.J."/>
            <person name="Karaoz U."/>
            <person name="Brodie E.L."/>
            <person name="Williams K.H."/>
            <person name="Hubbard S.S."/>
            <person name="Banfield J.F."/>
        </authorList>
    </citation>
    <scope>NUCLEOTIDE SEQUENCE [LARGE SCALE GENOMIC DNA]</scope>
</reference>
<dbReference type="AlphaFoldDB" id="A0A1F7YE66"/>
<comment type="caution">
    <text evidence="1">The sequence shown here is derived from an EMBL/GenBank/DDBJ whole genome shotgun (WGS) entry which is preliminary data.</text>
</comment>
<evidence type="ECO:0000313" key="2">
    <source>
        <dbReference type="Proteomes" id="UP000178851"/>
    </source>
</evidence>
<sequence length="81" mass="8770">MPLKIKSGSDWEAEIGDGSPIGIVSVPQGLGGGQIEYFPNHRPPLVQWRLGEERVPVTLKETGVAKPIQMGASFLSVERTE</sequence>
<dbReference type="EMBL" id="MGGI01000025">
    <property type="protein sequence ID" value="OGM24918.1"/>
    <property type="molecule type" value="Genomic_DNA"/>
</dbReference>
<gene>
    <name evidence="1" type="ORF">A2627_03035</name>
</gene>